<gene>
    <name evidence="1" type="ORF">GCM10017567_06760</name>
</gene>
<comment type="caution">
    <text evidence="1">The sequence shown here is derived from an EMBL/GenBank/DDBJ whole genome shotgun (WGS) entry which is preliminary data.</text>
</comment>
<organism evidence="1 2">
    <name type="scientific">Amycolatopsis bullii</name>
    <dbReference type="NCBI Taxonomy" id="941987"/>
    <lineage>
        <taxon>Bacteria</taxon>
        <taxon>Bacillati</taxon>
        <taxon>Actinomycetota</taxon>
        <taxon>Actinomycetes</taxon>
        <taxon>Pseudonocardiales</taxon>
        <taxon>Pseudonocardiaceae</taxon>
        <taxon>Amycolatopsis</taxon>
    </lineage>
</organism>
<name>A0ABQ3JYS8_9PSEU</name>
<reference evidence="2" key="1">
    <citation type="journal article" date="2019" name="Int. J. Syst. Evol. Microbiol.">
        <title>The Global Catalogue of Microorganisms (GCM) 10K type strain sequencing project: providing services to taxonomists for standard genome sequencing and annotation.</title>
        <authorList>
            <consortium name="The Broad Institute Genomics Platform"/>
            <consortium name="The Broad Institute Genome Sequencing Center for Infectious Disease"/>
            <person name="Wu L."/>
            <person name="Ma J."/>
        </authorList>
    </citation>
    <scope>NUCLEOTIDE SEQUENCE [LARGE SCALE GENOMIC DNA]</scope>
    <source>
        <strain evidence="2">CGMCC 4.7680</strain>
    </source>
</reference>
<protein>
    <submittedName>
        <fullName evidence="1">Uncharacterized protein</fullName>
    </submittedName>
</protein>
<accession>A0ABQ3JYS8</accession>
<evidence type="ECO:0000313" key="1">
    <source>
        <dbReference type="EMBL" id="GHF94885.1"/>
    </source>
</evidence>
<proteinExistence type="predicted"/>
<dbReference type="Proteomes" id="UP000649955">
    <property type="component" value="Unassembled WGS sequence"/>
</dbReference>
<dbReference type="RefSeq" id="WP_191306538.1">
    <property type="nucleotide sequence ID" value="NZ_BNAW01000002.1"/>
</dbReference>
<sequence length="126" mass="13999">MDPGPHDEGTAAGFRADLISMEQMRQKLVEVRDHFQAKVDRLGGLESSLQFTFFGGHAGETGAFQASYQAFGREWVKDFHRMLALDQLFVGLIDEHGEAVKQAIKLYADSDDSARSQLHDILGKMG</sequence>
<keyword evidence="2" id="KW-1185">Reference proteome</keyword>
<evidence type="ECO:0000313" key="2">
    <source>
        <dbReference type="Proteomes" id="UP000649955"/>
    </source>
</evidence>
<dbReference type="EMBL" id="BNAW01000002">
    <property type="protein sequence ID" value="GHF94885.1"/>
    <property type="molecule type" value="Genomic_DNA"/>
</dbReference>